<dbReference type="AlphaFoldDB" id="A0A7J5XH93"/>
<evidence type="ECO:0000313" key="3">
    <source>
        <dbReference type="Proteomes" id="UP000518266"/>
    </source>
</evidence>
<gene>
    <name evidence="2" type="ORF">F7725_028537</name>
</gene>
<organism evidence="2 3">
    <name type="scientific">Dissostichus mawsoni</name>
    <name type="common">Antarctic cod</name>
    <dbReference type="NCBI Taxonomy" id="36200"/>
    <lineage>
        <taxon>Eukaryota</taxon>
        <taxon>Metazoa</taxon>
        <taxon>Chordata</taxon>
        <taxon>Craniata</taxon>
        <taxon>Vertebrata</taxon>
        <taxon>Euteleostomi</taxon>
        <taxon>Actinopterygii</taxon>
        <taxon>Neopterygii</taxon>
        <taxon>Teleostei</taxon>
        <taxon>Neoteleostei</taxon>
        <taxon>Acanthomorphata</taxon>
        <taxon>Eupercaria</taxon>
        <taxon>Perciformes</taxon>
        <taxon>Notothenioidei</taxon>
        <taxon>Nototheniidae</taxon>
        <taxon>Dissostichus</taxon>
    </lineage>
</organism>
<accession>A0A7J5XH93</accession>
<dbReference type="PANTHER" id="PTHR11365:SF2">
    <property type="entry name" value="5-OXOPROLINASE"/>
    <property type="match status" value="1"/>
</dbReference>
<reference evidence="2 3" key="1">
    <citation type="submission" date="2020-03" db="EMBL/GenBank/DDBJ databases">
        <title>Dissostichus mawsoni Genome sequencing and assembly.</title>
        <authorList>
            <person name="Park H."/>
        </authorList>
    </citation>
    <scope>NUCLEOTIDE SEQUENCE [LARGE SCALE GENOMIC DNA]</scope>
    <source>
        <strain evidence="2">DM0001</strain>
        <tissue evidence="2">Muscle</tissue>
    </source>
</reference>
<dbReference type="EMBL" id="JAAKFY010000024">
    <property type="protein sequence ID" value="KAF3835979.1"/>
    <property type="molecule type" value="Genomic_DNA"/>
</dbReference>
<dbReference type="PANTHER" id="PTHR11365">
    <property type="entry name" value="5-OXOPROLINASE RELATED"/>
    <property type="match status" value="1"/>
</dbReference>
<keyword evidence="3" id="KW-1185">Reference proteome</keyword>
<proteinExistence type="predicted"/>
<dbReference type="OrthoDB" id="3643at2759"/>
<comment type="caution">
    <text evidence="2">The sequence shown here is derived from an EMBL/GenBank/DDBJ whole genome shotgun (WGS) entry which is preliminary data.</text>
</comment>
<dbReference type="InterPro" id="IPR045079">
    <property type="entry name" value="Oxoprolinase-like"/>
</dbReference>
<dbReference type="Pfam" id="PF01968">
    <property type="entry name" value="Hydantoinase_A"/>
    <property type="match status" value="1"/>
</dbReference>
<evidence type="ECO:0000259" key="1">
    <source>
        <dbReference type="Pfam" id="PF01968"/>
    </source>
</evidence>
<dbReference type="Proteomes" id="UP000518266">
    <property type="component" value="Unassembled WGS sequence"/>
</dbReference>
<dbReference type="GO" id="GO:0017168">
    <property type="term" value="F:5-oxoprolinase (ATP-hydrolyzing) activity"/>
    <property type="evidence" value="ECO:0007669"/>
    <property type="project" value="TreeGrafter"/>
</dbReference>
<dbReference type="GO" id="GO:0006749">
    <property type="term" value="P:glutathione metabolic process"/>
    <property type="evidence" value="ECO:0007669"/>
    <property type="project" value="TreeGrafter"/>
</dbReference>
<feature type="domain" description="Hydantoinase A/oxoprolinase" evidence="1">
    <location>
        <begin position="7"/>
        <end position="200"/>
    </location>
</feature>
<protein>
    <recommendedName>
        <fullName evidence="1">Hydantoinase A/oxoprolinase domain-containing protein</fullName>
    </recommendedName>
</protein>
<sequence length="361" mass="39746">MDQFCGSRAVLSGPAGGVVGYAITSYNQMEKKPVIGFDMGGTSTDVSRYAGQYEHVFEATTAGVTLQAPQLDINTGCLWLDQSLQELIQDPPATEKVTHCCGPLTVTDANLALGRLLPSFFPKIFGPGENEALSSEETMKHFHRLSKEINLFLTNGANGSGSEMSVEEVAMGFIRVANEAMCRPIRALTQAKGHDTSQHVYSGVLSAYGLALADVVEEEQEPCSLQYEQQAFRDLNRRVEQLSERCRETLYCALMVTADGHPANPQSCAAGDFRSAFTKRYLKEFGFTIPDRPIMVDDIRVRGCGKSGIKSVYKTKTGRGQAKPVTMTKCYFEEGYLDTGVYLWEELPSTPSWWSRAVRPV</sequence>
<dbReference type="InterPro" id="IPR002821">
    <property type="entry name" value="Hydantoinase_A"/>
</dbReference>
<dbReference type="GO" id="GO:0005829">
    <property type="term" value="C:cytosol"/>
    <property type="evidence" value="ECO:0007669"/>
    <property type="project" value="TreeGrafter"/>
</dbReference>
<name>A0A7J5XH93_DISMA</name>
<evidence type="ECO:0000313" key="2">
    <source>
        <dbReference type="EMBL" id="KAF3835979.1"/>
    </source>
</evidence>